<dbReference type="Proteomes" id="UP001499930">
    <property type="component" value="Unassembled WGS sequence"/>
</dbReference>
<dbReference type="EMBL" id="BAAAWD010000002">
    <property type="protein sequence ID" value="GAA2986207.1"/>
    <property type="molecule type" value="Genomic_DNA"/>
</dbReference>
<reference evidence="1 2" key="1">
    <citation type="journal article" date="2019" name="Int. J. Syst. Evol. Microbiol.">
        <title>The Global Catalogue of Microorganisms (GCM) 10K type strain sequencing project: providing services to taxonomists for standard genome sequencing and annotation.</title>
        <authorList>
            <consortium name="The Broad Institute Genomics Platform"/>
            <consortium name="The Broad Institute Genome Sequencing Center for Infectious Disease"/>
            <person name="Wu L."/>
            <person name="Ma J."/>
        </authorList>
    </citation>
    <scope>NUCLEOTIDE SEQUENCE [LARGE SCALE GENOMIC DNA]</scope>
    <source>
        <strain evidence="1 2">JCM 3106</strain>
    </source>
</reference>
<comment type="caution">
    <text evidence="1">The sequence shown here is derived from an EMBL/GenBank/DDBJ whole genome shotgun (WGS) entry which is preliminary data.</text>
</comment>
<sequence>MKRWCDPEGSYRLGGGVRSGRRAPSRMISGKMLSRWRGDADFDETAKAIFDGLR</sequence>
<accession>A0ABN3XPR6</accession>
<protein>
    <submittedName>
        <fullName evidence="1">Uncharacterized protein</fullName>
    </submittedName>
</protein>
<gene>
    <name evidence="1" type="ORF">GCM10017559_02260</name>
</gene>
<organism evidence="1 2">
    <name type="scientific">Streptosporangium longisporum</name>
    <dbReference type="NCBI Taxonomy" id="46187"/>
    <lineage>
        <taxon>Bacteria</taxon>
        <taxon>Bacillati</taxon>
        <taxon>Actinomycetota</taxon>
        <taxon>Actinomycetes</taxon>
        <taxon>Streptosporangiales</taxon>
        <taxon>Streptosporangiaceae</taxon>
        <taxon>Streptosporangium</taxon>
    </lineage>
</organism>
<evidence type="ECO:0000313" key="2">
    <source>
        <dbReference type="Proteomes" id="UP001499930"/>
    </source>
</evidence>
<name>A0ABN3XPR6_9ACTN</name>
<evidence type="ECO:0000313" key="1">
    <source>
        <dbReference type="EMBL" id="GAA2986207.1"/>
    </source>
</evidence>
<keyword evidence="2" id="KW-1185">Reference proteome</keyword>
<proteinExistence type="predicted"/>